<dbReference type="Proteomes" id="UP000663181">
    <property type="component" value="Chromosome"/>
</dbReference>
<name>A0ABX7GYD1_9GAMM</name>
<organism evidence="4 5">
    <name type="scientific">Dyella caseinilytica</name>
    <dbReference type="NCBI Taxonomy" id="1849581"/>
    <lineage>
        <taxon>Bacteria</taxon>
        <taxon>Pseudomonadati</taxon>
        <taxon>Pseudomonadota</taxon>
        <taxon>Gammaproteobacteria</taxon>
        <taxon>Lysobacterales</taxon>
        <taxon>Rhodanobacteraceae</taxon>
        <taxon>Dyella</taxon>
    </lineage>
</organism>
<keyword evidence="3" id="KW-0732">Signal</keyword>
<dbReference type="InterPro" id="IPR011990">
    <property type="entry name" value="TPR-like_helical_dom_sf"/>
</dbReference>
<evidence type="ECO:0000313" key="4">
    <source>
        <dbReference type="EMBL" id="QRN55461.1"/>
    </source>
</evidence>
<feature type="repeat" description="TPR" evidence="1">
    <location>
        <begin position="118"/>
        <end position="151"/>
    </location>
</feature>
<dbReference type="InterPro" id="IPR019734">
    <property type="entry name" value="TPR_rpt"/>
</dbReference>
<dbReference type="SUPFAM" id="SSF48452">
    <property type="entry name" value="TPR-like"/>
    <property type="match status" value="1"/>
</dbReference>
<keyword evidence="1" id="KW-0802">TPR repeat</keyword>
<protein>
    <submittedName>
        <fullName evidence="4">Flp pilus assembly protein TadD</fullName>
    </submittedName>
</protein>
<feature type="compositionally biased region" description="Polar residues" evidence="2">
    <location>
        <begin position="252"/>
        <end position="276"/>
    </location>
</feature>
<proteinExistence type="predicted"/>
<evidence type="ECO:0000256" key="3">
    <source>
        <dbReference type="SAM" id="SignalP"/>
    </source>
</evidence>
<feature type="chain" id="PRO_5046916658" evidence="3">
    <location>
        <begin position="23"/>
        <end position="276"/>
    </location>
</feature>
<sequence length="276" mass="29423">MNAATSLRVRSLFVGSVCLLMAACSTFHNGFPNHASTPSLNEPSKPSTDSKAMYLDLIRQMQQQGAYYASLAHIDAFRLRYGDPPELQRLQGDALRETGQDAAAGKVYQGMLRGPEAAAAWHGLGLIAANAQRYAEAEKSLLQATQLEPVNVTYLNDLGYSRLAAGNVDAAHEPLAEAAELEPANTKVVSNLALWASLQGDEVQADAIMQRANLPPATRDAVHKLALQMRMQAKATADALPSATNDKAALVTPTQQGIPSTLLNRLDSTSSSGTQP</sequence>
<dbReference type="PROSITE" id="PS50005">
    <property type="entry name" value="TPR"/>
    <property type="match status" value="1"/>
</dbReference>
<keyword evidence="5" id="KW-1185">Reference proteome</keyword>
<feature type="region of interest" description="Disordered" evidence="2">
    <location>
        <begin position="251"/>
        <end position="276"/>
    </location>
</feature>
<dbReference type="Gene3D" id="1.25.40.10">
    <property type="entry name" value="Tetratricopeptide repeat domain"/>
    <property type="match status" value="1"/>
</dbReference>
<dbReference type="SMART" id="SM00028">
    <property type="entry name" value="TPR"/>
    <property type="match status" value="2"/>
</dbReference>
<reference evidence="4 5" key="1">
    <citation type="submission" date="2020-10" db="EMBL/GenBank/DDBJ databases">
        <title>Phylogeny of dyella-like bacteria.</title>
        <authorList>
            <person name="Fu J."/>
        </authorList>
    </citation>
    <scope>NUCLEOTIDE SEQUENCE [LARGE SCALE GENOMIC DNA]</scope>
    <source>
        <strain evidence="4 5">DHOB09</strain>
    </source>
</reference>
<dbReference type="RefSeq" id="WP_188799027.1">
    <property type="nucleotide sequence ID" value="NZ_BMIZ01000001.1"/>
</dbReference>
<evidence type="ECO:0000256" key="1">
    <source>
        <dbReference type="PROSITE-ProRule" id="PRU00339"/>
    </source>
</evidence>
<dbReference type="EMBL" id="CP064030">
    <property type="protein sequence ID" value="QRN55461.1"/>
    <property type="molecule type" value="Genomic_DNA"/>
</dbReference>
<evidence type="ECO:0000313" key="5">
    <source>
        <dbReference type="Proteomes" id="UP000663181"/>
    </source>
</evidence>
<gene>
    <name evidence="4" type="ORF">ISN74_09125</name>
</gene>
<evidence type="ECO:0000256" key="2">
    <source>
        <dbReference type="SAM" id="MobiDB-lite"/>
    </source>
</evidence>
<accession>A0ABX7GYD1</accession>
<feature type="signal peptide" evidence="3">
    <location>
        <begin position="1"/>
        <end position="22"/>
    </location>
</feature>